<evidence type="ECO:0000256" key="4">
    <source>
        <dbReference type="ARBA" id="ARBA00022729"/>
    </source>
</evidence>
<comment type="caution">
    <text evidence="12">The sequence shown here is derived from an EMBL/GenBank/DDBJ whole genome shotgun (WGS) entry which is preliminary data.</text>
</comment>
<comment type="catalytic activity">
    <reaction evidence="10">
        <text>L-threonyl-[protein] + UDP-N-acetyl-alpha-D-glucosamine = 3-O-(N-acetyl-beta-D-glucosaminyl)-L-threonyl-[protein] + UDP + H(+)</text>
        <dbReference type="Rhea" id="RHEA:48908"/>
        <dbReference type="Rhea" id="RHEA-COMP:11060"/>
        <dbReference type="Rhea" id="RHEA-COMP:12252"/>
        <dbReference type="ChEBI" id="CHEBI:15378"/>
        <dbReference type="ChEBI" id="CHEBI:30013"/>
        <dbReference type="ChEBI" id="CHEBI:57705"/>
        <dbReference type="ChEBI" id="CHEBI:58223"/>
        <dbReference type="ChEBI" id="CHEBI:90840"/>
        <dbReference type="EC" id="2.4.1.255"/>
    </reaction>
</comment>
<evidence type="ECO:0000256" key="8">
    <source>
        <dbReference type="ARBA" id="ARBA00042574"/>
    </source>
</evidence>
<reference evidence="12" key="1">
    <citation type="submission" date="2023-01" db="EMBL/GenBank/DDBJ databases">
        <title>The growth and conidiation of Purpureocillium lavendulum are regulated by nitrogen source and histone H3K14 acetylation.</title>
        <authorList>
            <person name="Tang P."/>
            <person name="Han J."/>
            <person name="Zhang C."/>
            <person name="Tang P."/>
            <person name="Qi F."/>
            <person name="Zhang K."/>
            <person name="Liang L."/>
        </authorList>
    </citation>
    <scope>NUCLEOTIDE SEQUENCE</scope>
    <source>
        <strain evidence="12">YMF1.00683</strain>
    </source>
</reference>
<dbReference type="EMBL" id="JAQHRD010000001">
    <property type="protein sequence ID" value="KAJ6445700.1"/>
    <property type="molecule type" value="Genomic_DNA"/>
</dbReference>
<gene>
    <name evidence="12" type="ORF">O9K51_00463</name>
</gene>
<dbReference type="Pfam" id="PF04577">
    <property type="entry name" value="Glyco_transf_61"/>
    <property type="match status" value="1"/>
</dbReference>
<dbReference type="InterPro" id="IPR049625">
    <property type="entry name" value="Glyco_transf_61_cat"/>
</dbReference>
<evidence type="ECO:0000313" key="12">
    <source>
        <dbReference type="EMBL" id="KAJ6445700.1"/>
    </source>
</evidence>
<proteinExistence type="predicted"/>
<dbReference type="InterPro" id="IPR007657">
    <property type="entry name" value="Glycosyltransferase_61"/>
</dbReference>
<organism evidence="12 13">
    <name type="scientific">Purpureocillium lavendulum</name>
    <dbReference type="NCBI Taxonomy" id="1247861"/>
    <lineage>
        <taxon>Eukaryota</taxon>
        <taxon>Fungi</taxon>
        <taxon>Dikarya</taxon>
        <taxon>Ascomycota</taxon>
        <taxon>Pezizomycotina</taxon>
        <taxon>Sordariomycetes</taxon>
        <taxon>Hypocreomycetidae</taxon>
        <taxon>Hypocreales</taxon>
        <taxon>Ophiocordycipitaceae</taxon>
        <taxon>Purpureocillium</taxon>
    </lineage>
</organism>
<evidence type="ECO:0000256" key="3">
    <source>
        <dbReference type="ARBA" id="ARBA00022679"/>
    </source>
</evidence>
<dbReference type="AlphaFoldDB" id="A0AB34G2S0"/>
<name>A0AB34G2S0_9HYPO</name>
<dbReference type="GO" id="GO:0097363">
    <property type="term" value="F:protein O-acetylglucosaminyltransferase activity"/>
    <property type="evidence" value="ECO:0007669"/>
    <property type="project" value="UniProtKB-EC"/>
</dbReference>
<evidence type="ECO:0000313" key="13">
    <source>
        <dbReference type="Proteomes" id="UP001163105"/>
    </source>
</evidence>
<dbReference type="PANTHER" id="PTHR20961:SF148">
    <property type="entry name" value="EGF DOMAIN-SPECIFIC O-LINKED N-ACETYLGLUCOSAMINE TRANSFERASE"/>
    <property type="match status" value="1"/>
</dbReference>
<evidence type="ECO:0000256" key="1">
    <source>
        <dbReference type="ARBA" id="ARBA00011970"/>
    </source>
</evidence>
<keyword evidence="6" id="KW-0325">Glycoprotein</keyword>
<dbReference type="PANTHER" id="PTHR20961">
    <property type="entry name" value="GLYCOSYLTRANSFERASE"/>
    <property type="match status" value="1"/>
</dbReference>
<dbReference type="EC" id="2.4.1.255" evidence="1"/>
<evidence type="ECO:0000256" key="2">
    <source>
        <dbReference type="ARBA" id="ARBA00022676"/>
    </source>
</evidence>
<accession>A0AB34G2S0</accession>
<evidence type="ECO:0000256" key="6">
    <source>
        <dbReference type="ARBA" id="ARBA00023180"/>
    </source>
</evidence>
<evidence type="ECO:0000259" key="11">
    <source>
        <dbReference type="Pfam" id="PF04577"/>
    </source>
</evidence>
<dbReference type="GO" id="GO:0005788">
    <property type="term" value="C:endoplasmic reticulum lumen"/>
    <property type="evidence" value="ECO:0007669"/>
    <property type="project" value="TreeGrafter"/>
</dbReference>
<feature type="domain" description="Glycosyltransferase 61 catalytic" evidence="11">
    <location>
        <begin position="322"/>
        <end position="403"/>
    </location>
</feature>
<keyword evidence="13" id="KW-1185">Reference proteome</keyword>
<keyword evidence="3" id="KW-0808">Transferase</keyword>
<dbReference type="Proteomes" id="UP001163105">
    <property type="component" value="Unassembled WGS sequence"/>
</dbReference>
<evidence type="ECO:0000256" key="7">
    <source>
        <dbReference type="ARBA" id="ARBA00040944"/>
    </source>
</evidence>
<comment type="catalytic activity">
    <reaction evidence="9">
        <text>L-seryl-[protein] + UDP-N-acetyl-alpha-D-glucosamine = 3-O-(N-acetyl-beta-D-glucosaminyl)-L-seryl-[protein] + UDP + H(+)</text>
        <dbReference type="Rhea" id="RHEA:48904"/>
        <dbReference type="Rhea" id="RHEA-COMP:9863"/>
        <dbReference type="Rhea" id="RHEA-COMP:12251"/>
        <dbReference type="ChEBI" id="CHEBI:15378"/>
        <dbReference type="ChEBI" id="CHEBI:29999"/>
        <dbReference type="ChEBI" id="CHEBI:57705"/>
        <dbReference type="ChEBI" id="CHEBI:58223"/>
        <dbReference type="ChEBI" id="CHEBI:90838"/>
        <dbReference type="EC" id="2.4.1.255"/>
    </reaction>
</comment>
<keyword evidence="4" id="KW-0732">Signal</keyword>
<protein>
    <recommendedName>
        <fullName evidence="7">EGF domain-specific O-linked N-acetylglucosamine transferase</fullName>
        <ecNumber evidence="1">2.4.1.255</ecNumber>
    </recommendedName>
    <alternativeName>
        <fullName evidence="8">Extracellular O-linked N-acetylglucosamine transferase</fullName>
    </alternativeName>
</protein>
<keyword evidence="5" id="KW-0256">Endoplasmic reticulum</keyword>
<keyword evidence="2" id="KW-0328">Glycosyltransferase</keyword>
<evidence type="ECO:0000256" key="10">
    <source>
        <dbReference type="ARBA" id="ARBA00049432"/>
    </source>
</evidence>
<evidence type="ECO:0000256" key="5">
    <source>
        <dbReference type="ARBA" id="ARBA00022824"/>
    </source>
</evidence>
<sequence length="486" mass="54006">MFWTAQRRYRLVVIALAASLALLVLVIQARLGSDDSFARVQPALHYRISTAPPLPDLPDDYRLAASSESLWCQDRFGAPYLEKARDSAVFFCNDESASRFTCFLSRTAGSGSERVDAMCHGRRAVFDDSLKRFRLGCDPRPLTPDELDRGVPRVPDGLPRYWYETGPGTVMDKAVRLDKTAAPGRSQVTTILVKREGDANPWHSLMEIMSLSWSVDLLQMSLDPETNEPFLGPADGATTQVVLLDGHGYGPYIDLWRLFAKMPIRRIHELNASEPVTDIIVPFAGGGNTLWQGDWDDLLCRDSSLVKTFIRRALAHYNVPAPVKDDKAVKVTFIRRTTTRKLIDEETHMQALRERVPHIELTVVDLAAIPFAEQLKVVRGTDLLVGVHGAGLTHLMFLRPGCAAAVEIIPAGFEHRGFRNLAQMLGVGYLRAHAEMRRGEGSAAAAAAATGWQASDVEMDRERLVRLVDHAAKSLYNRGMKSYDVV</sequence>
<evidence type="ECO:0000256" key="9">
    <source>
        <dbReference type="ARBA" id="ARBA00048317"/>
    </source>
</evidence>